<feature type="transmembrane region" description="Helical" evidence="5">
    <location>
        <begin position="489"/>
        <end position="506"/>
    </location>
</feature>
<sequence>MAHDQDAISRLPNKDSLVVQIINSVEPGSFHEDVPDTLRIYEADENKDGHGPLRSPSVEIRDITAGVLQDSKDSSSITDSESEQSQYKCDAEQPYHLFSLKQKWSVVIIIGLAGLFSGLSSNIYFPSLNQISQELHVSSNSVSLTITSYLVVQGISPVIWGAFSDALGRRPIYIASFSVYIVANIALSFSPSFAILLIFRGLQAAGSASTVSIVRNFSIAVGPVLGGVLGNYLGFRSIFIFLLILSSLVLVTIVGFLPETMRRLAGDGHLRQKGIYQPLMYKFVKEPSYISDPEEEAASAKKSISLATFVEPLRLLTQKEIILNLIYGGVIYAIWSMVTSSTTSLFQSNFGLDETLIGLAYLPNGLGTIIGSAIVGRQMTQDYKAAEAAYIVEKQLPAEYKVPAKDLPLDFPVEKARQRSLPLFTVLFVISTGLYGFSVSSHRLSARPGWIAVPLLLQFLIAASSNAVFAMNQTLISDLCPGKGAGGTAVNNLVRCGLGAIGVSFVERMIGAMGPGPAFLTLALITVACIPLAVVTWVWGMEWRAARAQRRAKQIEKV</sequence>
<protein>
    <submittedName>
        <fullName evidence="7">Major facilitator superfamily transporter multidrug resistance</fullName>
    </submittedName>
</protein>
<feature type="transmembrane region" description="Helical" evidence="5">
    <location>
        <begin position="104"/>
        <end position="125"/>
    </location>
</feature>
<feature type="transmembrane region" description="Helical" evidence="5">
    <location>
        <begin position="238"/>
        <end position="257"/>
    </location>
</feature>
<feature type="transmembrane region" description="Helical" evidence="5">
    <location>
        <begin position="358"/>
        <end position="376"/>
    </location>
</feature>
<dbReference type="InterPro" id="IPR036259">
    <property type="entry name" value="MFS_trans_sf"/>
</dbReference>
<keyword evidence="2 5" id="KW-0812">Transmembrane</keyword>
<feature type="transmembrane region" description="Helical" evidence="5">
    <location>
        <begin position="137"/>
        <end position="160"/>
    </location>
</feature>
<keyword evidence="3 5" id="KW-1133">Transmembrane helix</keyword>
<dbReference type="STRING" id="655863.F0XAX1"/>
<dbReference type="RefSeq" id="XP_014174633.1">
    <property type="nucleotide sequence ID" value="XM_014319158.1"/>
</dbReference>
<evidence type="ECO:0000259" key="6">
    <source>
        <dbReference type="PROSITE" id="PS50850"/>
    </source>
</evidence>
<dbReference type="GeneID" id="25974703"/>
<evidence type="ECO:0000313" key="7">
    <source>
        <dbReference type="EMBL" id="EFX05151.1"/>
    </source>
</evidence>
<dbReference type="GO" id="GO:0022857">
    <property type="term" value="F:transmembrane transporter activity"/>
    <property type="evidence" value="ECO:0007669"/>
    <property type="project" value="InterPro"/>
</dbReference>
<keyword evidence="4 5" id="KW-0472">Membrane</keyword>
<dbReference type="eggNOG" id="KOG0255">
    <property type="taxonomic scope" value="Eukaryota"/>
</dbReference>
<organism evidence="8">
    <name type="scientific">Grosmannia clavigera (strain kw1407 / UAMH 11150)</name>
    <name type="common">Blue stain fungus</name>
    <name type="synonym">Graphiocladiella clavigera</name>
    <dbReference type="NCBI Taxonomy" id="655863"/>
    <lineage>
        <taxon>Eukaryota</taxon>
        <taxon>Fungi</taxon>
        <taxon>Dikarya</taxon>
        <taxon>Ascomycota</taxon>
        <taxon>Pezizomycotina</taxon>
        <taxon>Sordariomycetes</taxon>
        <taxon>Sordariomycetidae</taxon>
        <taxon>Ophiostomatales</taxon>
        <taxon>Ophiostomataceae</taxon>
        <taxon>Leptographium</taxon>
    </lineage>
</organism>
<name>F0XAX1_GROCL</name>
<proteinExistence type="predicted"/>
<dbReference type="PANTHER" id="PTHR23502:SF26">
    <property type="entry name" value="MAJOR FACILITATOR SUPERFAMILY (MFS) PROFILE DOMAIN-CONTAINING PROTEIN"/>
    <property type="match status" value="1"/>
</dbReference>
<dbReference type="OrthoDB" id="440553at2759"/>
<evidence type="ECO:0000256" key="2">
    <source>
        <dbReference type="ARBA" id="ARBA00022692"/>
    </source>
</evidence>
<feature type="domain" description="Major facilitator superfamily (MFS) profile" evidence="6">
    <location>
        <begin position="106"/>
        <end position="544"/>
    </location>
</feature>
<dbReference type="EMBL" id="GL629747">
    <property type="protein sequence ID" value="EFX05151.1"/>
    <property type="molecule type" value="Genomic_DNA"/>
</dbReference>
<dbReference type="SUPFAM" id="SSF103473">
    <property type="entry name" value="MFS general substrate transporter"/>
    <property type="match status" value="1"/>
</dbReference>
<feature type="transmembrane region" description="Helical" evidence="5">
    <location>
        <begin position="450"/>
        <end position="469"/>
    </location>
</feature>
<evidence type="ECO:0000256" key="5">
    <source>
        <dbReference type="SAM" id="Phobius"/>
    </source>
</evidence>
<evidence type="ECO:0000256" key="3">
    <source>
        <dbReference type="ARBA" id="ARBA00022989"/>
    </source>
</evidence>
<dbReference type="GO" id="GO:0005886">
    <property type="term" value="C:plasma membrane"/>
    <property type="evidence" value="ECO:0007669"/>
    <property type="project" value="TreeGrafter"/>
</dbReference>
<gene>
    <name evidence="7" type="ORF">CMQ_1787</name>
</gene>
<dbReference type="AlphaFoldDB" id="F0XAX1"/>
<evidence type="ECO:0000313" key="8">
    <source>
        <dbReference type="Proteomes" id="UP000007796"/>
    </source>
</evidence>
<dbReference type="Gene3D" id="1.20.1250.20">
    <property type="entry name" value="MFS general substrate transporter like domains"/>
    <property type="match status" value="1"/>
</dbReference>
<feature type="transmembrane region" description="Helical" evidence="5">
    <location>
        <begin position="321"/>
        <end position="338"/>
    </location>
</feature>
<dbReference type="Pfam" id="PF07690">
    <property type="entry name" value="MFS_1"/>
    <property type="match status" value="1"/>
</dbReference>
<evidence type="ECO:0000256" key="4">
    <source>
        <dbReference type="ARBA" id="ARBA00023136"/>
    </source>
</evidence>
<dbReference type="PROSITE" id="PS50850">
    <property type="entry name" value="MFS"/>
    <property type="match status" value="1"/>
</dbReference>
<evidence type="ECO:0000256" key="1">
    <source>
        <dbReference type="ARBA" id="ARBA00004141"/>
    </source>
</evidence>
<dbReference type="InterPro" id="IPR020846">
    <property type="entry name" value="MFS_dom"/>
</dbReference>
<dbReference type="HOGENOM" id="CLU_008455_8_4_1"/>
<dbReference type="InParanoid" id="F0XAX1"/>
<keyword evidence="8" id="KW-1185">Reference proteome</keyword>
<feature type="transmembrane region" description="Helical" evidence="5">
    <location>
        <begin position="518"/>
        <end position="540"/>
    </location>
</feature>
<reference evidence="7 8" key="1">
    <citation type="journal article" date="2011" name="Proc. Natl. Acad. Sci. U.S.A.">
        <title>Genome and transcriptome analyses of the mountain pine beetle-fungal symbiont Grosmannia clavigera, a lodgepole pine pathogen.</title>
        <authorList>
            <person name="DiGuistini S."/>
            <person name="Wang Y."/>
            <person name="Liao N.Y."/>
            <person name="Taylor G."/>
            <person name="Tanguay P."/>
            <person name="Feau N."/>
            <person name="Henrissat B."/>
            <person name="Chan S.K."/>
            <person name="Hesse-Orce U."/>
            <person name="Alamouti S.M."/>
            <person name="Tsui C.K.M."/>
            <person name="Docking R.T."/>
            <person name="Levasseur A."/>
            <person name="Haridas S."/>
            <person name="Robertson G."/>
            <person name="Birol I."/>
            <person name="Holt R.A."/>
            <person name="Marra M.A."/>
            <person name="Hamelin R.C."/>
            <person name="Hirst M."/>
            <person name="Jones S.J.M."/>
            <person name="Bohlmann J."/>
            <person name="Breuil C."/>
        </authorList>
    </citation>
    <scope>NUCLEOTIDE SEQUENCE [LARGE SCALE GENOMIC DNA]</scope>
    <source>
        <strain evidence="8">kw1407 / UAMH 11150</strain>
    </source>
</reference>
<feature type="transmembrane region" description="Helical" evidence="5">
    <location>
        <begin position="172"/>
        <end position="199"/>
    </location>
</feature>
<feature type="transmembrane region" description="Helical" evidence="5">
    <location>
        <begin position="421"/>
        <end position="438"/>
    </location>
</feature>
<dbReference type="Proteomes" id="UP000007796">
    <property type="component" value="Unassembled WGS sequence"/>
</dbReference>
<accession>F0XAX1</accession>
<comment type="subcellular location">
    <subcellularLocation>
        <location evidence="1">Membrane</location>
        <topology evidence="1">Multi-pass membrane protein</topology>
    </subcellularLocation>
</comment>
<dbReference type="InterPro" id="IPR011701">
    <property type="entry name" value="MFS"/>
</dbReference>
<dbReference type="PANTHER" id="PTHR23502">
    <property type="entry name" value="MAJOR FACILITATOR SUPERFAMILY"/>
    <property type="match status" value="1"/>
</dbReference>